<feature type="transmembrane region" description="Helical" evidence="2">
    <location>
        <begin position="132"/>
        <end position="152"/>
    </location>
</feature>
<keyword evidence="2" id="KW-0472">Membrane</keyword>
<organism evidence="4 5">
    <name type="scientific">Treponema vincentii</name>
    <dbReference type="NCBI Taxonomy" id="69710"/>
    <lineage>
        <taxon>Bacteria</taxon>
        <taxon>Pseudomonadati</taxon>
        <taxon>Spirochaetota</taxon>
        <taxon>Spirochaetia</taxon>
        <taxon>Spirochaetales</taxon>
        <taxon>Treponemataceae</taxon>
        <taxon>Treponema</taxon>
    </lineage>
</organism>
<gene>
    <name evidence="4" type="ORF">GWP43_12725</name>
</gene>
<evidence type="ECO:0000313" key="4">
    <source>
        <dbReference type="EMBL" id="QHX44171.1"/>
    </source>
</evidence>
<dbReference type="EMBL" id="CP048020">
    <property type="protein sequence ID" value="QHX44171.1"/>
    <property type="molecule type" value="Genomic_DNA"/>
</dbReference>
<name>A0A6P1Y3A0_9SPIR</name>
<dbReference type="KEGG" id="trz:GWP43_12725"/>
<evidence type="ECO:0000313" key="5">
    <source>
        <dbReference type="Proteomes" id="UP000464374"/>
    </source>
</evidence>
<keyword evidence="2" id="KW-1133">Transmembrane helix</keyword>
<reference evidence="4 5" key="1">
    <citation type="submission" date="2020-01" db="EMBL/GenBank/DDBJ databases">
        <title>Complete genome sequence of a human oral phylogroup 1 Treponema sp. strain ATCC 700766, originally isolated from periodontitis dental plaque.</title>
        <authorList>
            <person name="Chan Y."/>
            <person name="Huo Y.-B."/>
            <person name="Yu X.-L."/>
            <person name="Zeng H."/>
            <person name="Leung W.-K."/>
            <person name="Watt R.M."/>
        </authorList>
    </citation>
    <scope>NUCLEOTIDE SEQUENCE [LARGE SCALE GENOMIC DNA]</scope>
    <source>
        <strain evidence="4 5">OMZ 804</strain>
    </source>
</reference>
<sequence>MKRRFLLFVVSVFCCLLFPVAAQERQYTVTETELTQLESISQSLQISKLDLQSQASGLAERLRAQESKAKTLAASLQKAESKAKNLNSQLQAERDALKNLRASYSAYEKEAARQIAEMQTVIDKQRRKTHRLTVTVIMLSTALVGAIVFAIVKLKRFFPFLP</sequence>
<keyword evidence="2" id="KW-0812">Transmembrane</keyword>
<dbReference type="RefSeq" id="WP_162664453.1">
    <property type="nucleotide sequence ID" value="NZ_CP048020.1"/>
</dbReference>
<evidence type="ECO:0000256" key="2">
    <source>
        <dbReference type="SAM" id="Phobius"/>
    </source>
</evidence>
<evidence type="ECO:0000256" key="3">
    <source>
        <dbReference type="SAM" id="SignalP"/>
    </source>
</evidence>
<dbReference type="AlphaFoldDB" id="A0A6P1Y3A0"/>
<dbReference type="Proteomes" id="UP000464374">
    <property type="component" value="Chromosome"/>
</dbReference>
<protein>
    <submittedName>
        <fullName evidence="4">Uncharacterized protein</fullName>
    </submittedName>
</protein>
<proteinExistence type="predicted"/>
<feature type="coiled-coil region" evidence="1">
    <location>
        <begin position="62"/>
        <end position="128"/>
    </location>
</feature>
<dbReference type="SUPFAM" id="SSF90257">
    <property type="entry name" value="Myosin rod fragments"/>
    <property type="match status" value="1"/>
</dbReference>
<keyword evidence="3" id="KW-0732">Signal</keyword>
<feature type="chain" id="PRO_5027093071" evidence="3">
    <location>
        <begin position="23"/>
        <end position="162"/>
    </location>
</feature>
<keyword evidence="1" id="KW-0175">Coiled coil</keyword>
<feature type="signal peptide" evidence="3">
    <location>
        <begin position="1"/>
        <end position="22"/>
    </location>
</feature>
<evidence type="ECO:0000256" key="1">
    <source>
        <dbReference type="SAM" id="Coils"/>
    </source>
</evidence>
<accession>A0A6P1Y3A0</accession>